<sequence>MALLGDAISFASALVGKQSVVEIHVEFKTFNKDGILAIVFSSHDIALTTAMMTNSLIVIFSFGRPSVNLIQGTIEKLWGITGVVRVTLFYARHVLVDLDSEKDVVATLSRESLHVKCSYYKIQRWFIHFDPKKESPIVSIQIQLPHFKVCFCHSNFLKPVMNNLIGGNFVRLDHPTQSHSRPSTARMCIEIDLTKSYPKVIWIGLSKSEGWSQKVIYEKMHVLCSHCYLQGHKVADCLKIKKAEIKEGKKKMVTSSPHKPLMRKVRIVINDS</sequence>
<reference evidence="2 3" key="1">
    <citation type="journal article" date="2020" name="IScience">
        <title>Genome Sequencing of the Endangered Kingdonia uniflora (Circaeasteraceae, Ranunculales) Reveals Potential Mechanisms of Evolutionary Specialization.</title>
        <authorList>
            <person name="Sun Y."/>
            <person name="Deng T."/>
            <person name="Zhang A."/>
            <person name="Moore M.J."/>
            <person name="Landis J.B."/>
            <person name="Lin N."/>
            <person name="Zhang H."/>
            <person name="Zhang X."/>
            <person name="Huang J."/>
            <person name="Zhang X."/>
            <person name="Sun H."/>
            <person name="Wang H."/>
        </authorList>
    </citation>
    <scope>NUCLEOTIDE SEQUENCE [LARGE SCALE GENOMIC DNA]</scope>
    <source>
        <strain evidence="2">TB1705</strain>
        <tissue evidence="2">Leaf</tissue>
    </source>
</reference>
<gene>
    <name evidence="2" type="ORF">GIB67_009468</name>
</gene>
<dbReference type="Proteomes" id="UP000541444">
    <property type="component" value="Unassembled WGS sequence"/>
</dbReference>
<dbReference type="EMBL" id="JACGCM010001129">
    <property type="protein sequence ID" value="KAF6161589.1"/>
    <property type="molecule type" value="Genomic_DNA"/>
</dbReference>
<dbReference type="PANTHER" id="PTHR31286:SF180">
    <property type="entry name" value="OS10G0362600 PROTEIN"/>
    <property type="match status" value="1"/>
</dbReference>
<dbReference type="PANTHER" id="PTHR31286">
    <property type="entry name" value="GLYCINE-RICH CELL WALL STRUCTURAL PROTEIN 1.8-LIKE"/>
    <property type="match status" value="1"/>
</dbReference>
<protein>
    <recommendedName>
        <fullName evidence="1">DUF4283 domain-containing protein</fullName>
    </recommendedName>
</protein>
<dbReference type="Pfam" id="PF14111">
    <property type="entry name" value="DUF4283"/>
    <property type="match status" value="1"/>
</dbReference>
<name>A0A7J7N314_9MAGN</name>
<dbReference type="OrthoDB" id="1002340at2759"/>
<organism evidence="2 3">
    <name type="scientific">Kingdonia uniflora</name>
    <dbReference type="NCBI Taxonomy" id="39325"/>
    <lineage>
        <taxon>Eukaryota</taxon>
        <taxon>Viridiplantae</taxon>
        <taxon>Streptophyta</taxon>
        <taxon>Embryophyta</taxon>
        <taxon>Tracheophyta</taxon>
        <taxon>Spermatophyta</taxon>
        <taxon>Magnoliopsida</taxon>
        <taxon>Ranunculales</taxon>
        <taxon>Circaeasteraceae</taxon>
        <taxon>Kingdonia</taxon>
    </lineage>
</organism>
<feature type="domain" description="DUF4283" evidence="1">
    <location>
        <begin position="54"/>
        <end position="132"/>
    </location>
</feature>
<proteinExistence type="predicted"/>
<dbReference type="InterPro" id="IPR025558">
    <property type="entry name" value="DUF4283"/>
</dbReference>
<dbReference type="AlphaFoldDB" id="A0A7J7N314"/>
<dbReference type="InterPro" id="IPR040256">
    <property type="entry name" value="At4g02000-like"/>
</dbReference>
<keyword evidence="3" id="KW-1185">Reference proteome</keyword>
<comment type="caution">
    <text evidence="2">The sequence shown here is derived from an EMBL/GenBank/DDBJ whole genome shotgun (WGS) entry which is preliminary data.</text>
</comment>
<evidence type="ECO:0000313" key="2">
    <source>
        <dbReference type="EMBL" id="KAF6161589.1"/>
    </source>
</evidence>
<evidence type="ECO:0000313" key="3">
    <source>
        <dbReference type="Proteomes" id="UP000541444"/>
    </source>
</evidence>
<accession>A0A7J7N314</accession>
<evidence type="ECO:0000259" key="1">
    <source>
        <dbReference type="Pfam" id="PF14111"/>
    </source>
</evidence>